<sequence length="360" mass="41356">MLKDDQFKPDELREALLRGGIGKDLKQRQREAQKQRKWAEEERESKSDKKGSLPTFLRPQDISGDYDFKRALRTTLNMPEGETRVLTEADLHAFAENVKQMQQAYKGGITVDQVISLSRQEDINRANQQIHIAIPARRVGNLVHFTTNASREGLEKNPKGPRYHHVQVEFLAFNELVFHPDRVKATTVQNRLSKGRVKFECDCGRFNFWFRYLNTVAGTVLGRKEGGFPKIRNPNMTGVACKHILRTMHWIKSQAGRHYLSMALEKERTKQVGAKYKTSKNEMSRMLSEQIVKANTKRNTISPNLNAEVEKIEAKAKQATQRLLRVQKQQETKHQALAKLKALHEQGILTDAEYAVLSKK</sequence>
<evidence type="ECO:0000313" key="5">
    <source>
        <dbReference type="EMBL" id="MDH0826630.1"/>
    </source>
</evidence>
<feature type="compositionally biased region" description="Basic and acidic residues" evidence="3">
    <location>
        <begin position="18"/>
        <end position="51"/>
    </location>
</feature>
<keyword evidence="1" id="KW-0479">Metal-binding</keyword>
<comment type="caution">
    <text evidence="5">The sequence shown here is derived from an EMBL/GenBank/DDBJ whole genome shotgun (WGS) entry which is preliminary data.</text>
</comment>
<dbReference type="PROSITE" id="PS50966">
    <property type="entry name" value="ZF_SWIM"/>
    <property type="match status" value="1"/>
</dbReference>
<proteinExistence type="predicted"/>
<feature type="coiled-coil region" evidence="2">
    <location>
        <begin position="302"/>
        <end position="346"/>
    </location>
</feature>
<dbReference type="InterPro" id="IPR007527">
    <property type="entry name" value="Znf_SWIM"/>
</dbReference>
<keyword evidence="2" id="KW-0175">Coiled coil</keyword>
<dbReference type="EMBL" id="JAOCCL010000018">
    <property type="protein sequence ID" value="MDH0826630.1"/>
    <property type="molecule type" value="Genomic_DNA"/>
</dbReference>
<evidence type="ECO:0000256" key="2">
    <source>
        <dbReference type="SAM" id="Coils"/>
    </source>
</evidence>
<organism evidence="5 6">
    <name type="scientific">Acinetobacter johnsonii</name>
    <dbReference type="NCBI Taxonomy" id="40214"/>
    <lineage>
        <taxon>Bacteria</taxon>
        <taxon>Pseudomonadati</taxon>
        <taxon>Pseudomonadota</taxon>
        <taxon>Gammaproteobacteria</taxon>
        <taxon>Moraxellales</taxon>
        <taxon>Moraxellaceae</taxon>
        <taxon>Acinetobacter</taxon>
    </lineage>
</organism>
<reference evidence="5" key="1">
    <citation type="submission" date="2022-09" db="EMBL/GenBank/DDBJ databases">
        <title>Intensive care unit water sources are persistently colonized with multi-drug resistant bacteria and are the site of extensive horizontal gene transfer of antibiotic resistance genes.</title>
        <authorList>
            <person name="Diorio-Toth L."/>
        </authorList>
    </citation>
    <scope>NUCLEOTIDE SEQUENCE</scope>
    <source>
        <strain evidence="5">GD03885</strain>
    </source>
</reference>
<accession>A0AA42MA65</accession>
<dbReference type="AlphaFoldDB" id="A0AA42MA65"/>
<gene>
    <name evidence="5" type="ORF">N5C97_08960</name>
</gene>
<dbReference type="RefSeq" id="WP_278345016.1">
    <property type="nucleotide sequence ID" value="NZ_JAOCCL010000018.1"/>
</dbReference>
<evidence type="ECO:0000256" key="1">
    <source>
        <dbReference type="PROSITE-ProRule" id="PRU00325"/>
    </source>
</evidence>
<feature type="region of interest" description="Disordered" evidence="3">
    <location>
        <begin position="18"/>
        <end position="57"/>
    </location>
</feature>
<evidence type="ECO:0000313" key="6">
    <source>
        <dbReference type="Proteomes" id="UP001160116"/>
    </source>
</evidence>
<evidence type="ECO:0000259" key="4">
    <source>
        <dbReference type="PROSITE" id="PS50966"/>
    </source>
</evidence>
<name>A0AA42MA65_ACIJO</name>
<protein>
    <recommendedName>
        <fullName evidence="4">SWIM-type domain-containing protein</fullName>
    </recommendedName>
</protein>
<feature type="domain" description="SWIM-type" evidence="4">
    <location>
        <begin position="186"/>
        <end position="252"/>
    </location>
</feature>
<dbReference type="Proteomes" id="UP001160116">
    <property type="component" value="Unassembled WGS sequence"/>
</dbReference>
<keyword evidence="1" id="KW-0863">Zinc-finger</keyword>
<dbReference type="GO" id="GO:0008270">
    <property type="term" value="F:zinc ion binding"/>
    <property type="evidence" value="ECO:0007669"/>
    <property type="project" value="UniProtKB-KW"/>
</dbReference>
<evidence type="ECO:0000256" key="3">
    <source>
        <dbReference type="SAM" id="MobiDB-lite"/>
    </source>
</evidence>
<keyword evidence="1" id="KW-0862">Zinc</keyword>